<dbReference type="InterPro" id="IPR000914">
    <property type="entry name" value="SBP_5_dom"/>
</dbReference>
<keyword evidence="3" id="KW-1185">Reference proteome</keyword>
<sequence>MKVIIFLRSVIVLFFSFLMGGCCSKSFSNKPALTIAIYDDPLSLSPEQAKRALDLSISKLIFEGLTRENTNTPTCVELALASHYTVSTDETQYTFFLKPNTCWNDGTEITAHDIVKAWEYAKKFSPHRKLFDGIRFSSCSPSTITLTLDAPNPNILGILSSPVFSVFNPDNLNVFSGPFHLITHIPNHCLILGKNPHYYDKNKVAVNSIHLLVVPDLYTAALLLQRGEIQWLGQPWHQGLPKELKESSHYLYTRYPVEGIFWLTINTQDPFLSNIDNRRRLASAINREEIIQYALQNNQEPAYGLKRDIQLEIPYLKRKTTMLPQKLTLIYPANILRCQHIAEILKEQLKREDIDIIPEGLEYHAFLNKRQNRDFSLATGTGVALYPNAPVILESEPEKLIKNLEIFPIYHMSYDYLTTVHIKNILHNSSGAVDLKYACCS</sequence>
<comment type="caution">
    <text evidence="2">The sequence shown here is derived from an EMBL/GenBank/DDBJ whole genome shotgun (WGS) entry which is preliminary data.</text>
</comment>
<dbReference type="Proteomes" id="UP000014821">
    <property type="component" value="Unassembled WGS sequence"/>
</dbReference>
<reference evidence="2" key="1">
    <citation type="submission" date="2013-04" db="EMBL/GenBank/DDBJ databases">
        <title>Genome sequence of Chlamydia psittaci 10_881_SC42.</title>
        <authorList>
            <person name="Huot-Creasy H."/>
            <person name="McCracken C.L."/>
            <person name="Humphries M."/>
            <person name="Sachse K."/>
            <person name="Laroucau K."/>
            <person name="Bavoil P."/>
            <person name="Myers G.S."/>
        </authorList>
    </citation>
    <scope>NUCLEOTIDE SEQUENCE [LARGE SCALE GENOMIC DNA]</scope>
    <source>
        <strain evidence="2">10_881_SC42</strain>
    </source>
</reference>
<dbReference type="PANTHER" id="PTHR30290:SF83">
    <property type="entry name" value="ABC TRANSPORTER SUBSTRATE-BINDING PROTEIN"/>
    <property type="match status" value="1"/>
</dbReference>
<dbReference type="EMBL" id="ATND01000002">
    <property type="protein sequence ID" value="EPP38094.1"/>
    <property type="molecule type" value="Genomic_DNA"/>
</dbReference>
<evidence type="ECO:0000313" key="2">
    <source>
        <dbReference type="EMBL" id="EPP38094.1"/>
    </source>
</evidence>
<evidence type="ECO:0000259" key="1">
    <source>
        <dbReference type="Pfam" id="PF00496"/>
    </source>
</evidence>
<dbReference type="Pfam" id="PF00496">
    <property type="entry name" value="SBP_bac_5"/>
    <property type="match status" value="1"/>
</dbReference>
<accession>A0ABN0MRM3</accession>
<dbReference type="Gene3D" id="3.90.76.10">
    <property type="entry name" value="Dipeptide-binding Protein, Domain 1"/>
    <property type="match status" value="1"/>
</dbReference>
<dbReference type="InterPro" id="IPR039424">
    <property type="entry name" value="SBP_5"/>
</dbReference>
<evidence type="ECO:0000313" key="3">
    <source>
        <dbReference type="Proteomes" id="UP000014821"/>
    </source>
</evidence>
<feature type="domain" description="Solute-binding protein family 5" evidence="1">
    <location>
        <begin position="77"/>
        <end position="305"/>
    </location>
</feature>
<dbReference type="PANTHER" id="PTHR30290">
    <property type="entry name" value="PERIPLASMIC BINDING COMPONENT OF ABC TRANSPORTER"/>
    <property type="match status" value="1"/>
</dbReference>
<dbReference type="SUPFAM" id="SSF53850">
    <property type="entry name" value="Periplasmic binding protein-like II"/>
    <property type="match status" value="1"/>
</dbReference>
<dbReference type="RefSeq" id="WP_020356271.1">
    <property type="nucleotide sequence ID" value="NZ_KE360587.1"/>
</dbReference>
<dbReference type="PROSITE" id="PS51257">
    <property type="entry name" value="PROKAR_LIPOPROTEIN"/>
    <property type="match status" value="1"/>
</dbReference>
<dbReference type="Gene3D" id="3.10.105.10">
    <property type="entry name" value="Dipeptide-binding Protein, Domain 3"/>
    <property type="match status" value="1"/>
</dbReference>
<organism evidence="2 3">
    <name type="scientific">Chlamydia avium</name>
    <dbReference type="NCBI Taxonomy" id="1457141"/>
    <lineage>
        <taxon>Bacteria</taxon>
        <taxon>Pseudomonadati</taxon>
        <taxon>Chlamydiota</taxon>
        <taxon>Chlamydiia</taxon>
        <taxon>Chlamydiales</taxon>
        <taxon>Chlamydiaceae</taxon>
        <taxon>Chlamydia/Chlamydophila group</taxon>
        <taxon>Chlamydia</taxon>
    </lineage>
</organism>
<protein>
    <submittedName>
        <fullName evidence="2">Bacterial extracellular solute-binding s, 5 Middle family protein</fullName>
    </submittedName>
</protein>
<name>A0ABN0MRM3_9CHLA</name>
<gene>
    <name evidence="2" type="ORF">CP10881SC42_0786</name>
</gene>
<dbReference type="Gene3D" id="3.40.190.10">
    <property type="entry name" value="Periplasmic binding protein-like II"/>
    <property type="match status" value="1"/>
</dbReference>
<proteinExistence type="predicted"/>